<keyword evidence="2" id="KW-1185">Reference proteome</keyword>
<accession>A0ACC2MV57</accession>
<proteinExistence type="predicted"/>
<evidence type="ECO:0000313" key="1">
    <source>
        <dbReference type="EMBL" id="KAJ8649646.1"/>
    </source>
</evidence>
<name>A0ACC2MV57_PERAE</name>
<organism evidence="1 2">
    <name type="scientific">Persea americana</name>
    <name type="common">Avocado</name>
    <dbReference type="NCBI Taxonomy" id="3435"/>
    <lineage>
        <taxon>Eukaryota</taxon>
        <taxon>Viridiplantae</taxon>
        <taxon>Streptophyta</taxon>
        <taxon>Embryophyta</taxon>
        <taxon>Tracheophyta</taxon>
        <taxon>Spermatophyta</taxon>
        <taxon>Magnoliopsida</taxon>
        <taxon>Magnoliidae</taxon>
        <taxon>Laurales</taxon>
        <taxon>Lauraceae</taxon>
        <taxon>Persea</taxon>
    </lineage>
</organism>
<protein>
    <submittedName>
        <fullName evidence="1">Uncharacterized protein</fullName>
    </submittedName>
</protein>
<dbReference type="Proteomes" id="UP001234297">
    <property type="component" value="Chromosome 1"/>
</dbReference>
<sequence length="146" mass="15923">MSSTSSDGDNESRSITSSFLKLLCSDPPKSPSLFLFDSNFQPFSTISTLKSSASPPRSMNADPCEGDSEEMSIIPSLRLDPPKSSSLFLFSSRFLAFSTISRLRSLFASSSSSLLQPNAIDFIRSSSSSRSIFASVLHLLFISIRF</sequence>
<gene>
    <name evidence="1" type="ORF">MRB53_002669</name>
</gene>
<comment type="caution">
    <text evidence="1">The sequence shown here is derived from an EMBL/GenBank/DDBJ whole genome shotgun (WGS) entry which is preliminary data.</text>
</comment>
<reference evidence="1 2" key="1">
    <citation type="journal article" date="2022" name="Hortic Res">
        <title>A haplotype resolved chromosomal level avocado genome allows analysis of novel avocado genes.</title>
        <authorList>
            <person name="Nath O."/>
            <person name="Fletcher S.J."/>
            <person name="Hayward A."/>
            <person name="Shaw L.M."/>
            <person name="Masouleh A.K."/>
            <person name="Furtado A."/>
            <person name="Henry R.J."/>
            <person name="Mitter N."/>
        </authorList>
    </citation>
    <scope>NUCLEOTIDE SEQUENCE [LARGE SCALE GENOMIC DNA]</scope>
    <source>
        <strain evidence="2">cv. Hass</strain>
    </source>
</reference>
<evidence type="ECO:0000313" key="2">
    <source>
        <dbReference type="Proteomes" id="UP001234297"/>
    </source>
</evidence>
<dbReference type="EMBL" id="CM056809">
    <property type="protein sequence ID" value="KAJ8649646.1"/>
    <property type="molecule type" value="Genomic_DNA"/>
</dbReference>